<gene>
    <name evidence="1" type="ORF">METZ01_LOCUS149465</name>
</gene>
<accession>A0A382A5T8</accession>
<evidence type="ECO:0000313" key="1">
    <source>
        <dbReference type="EMBL" id="SVA96611.1"/>
    </source>
</evidence>
<name>A0A382A5T8_9ZZZZ</name>
<dbReference type="InterPro" id="IPR032710">
    <property type="entry name" value="NTF2-like_dom_sf"/>
</dbReference>
<sequence length="281" mass="31947">MKKLKMFVMPTLCFLILIGGCSTSLDVPSNISNVVNKYYDGYLANDSSMIASVLSNNFASIGYPTKDDKRNNIQEINFVKMLHNWHTDLTIDDKLVTTYPNNNGYKVYVTGVENFKHNETGKLIDLRFLDIWSVNKSGKIQSRERFQDIMDYWDDIDYGISKEKEVTFLVDMSNTKVQKGESDTPAVYFVSGGSTGPSGVKMVQGENNIWFGRAMLTPGIHAYKFRNGFYTDWGLEGWEDGEIFKENNCGFNQWGDREILVSVSDEQTIGPFCFNSCEKCD</sequence>
<dbReference type="AlphaFoldDB" id="A0A382A5T8"/>
<dbReference type="Gene3D" id="3.10.450.50">
    <property type="match status" value="1"/>
</dbReference>
<protein>
    <recommendedName>
        <fullName evidence="2">SnoaL-like domain-containing protein</fullName>
    </recommendedName>
</protein>
<dbReference type="SUPFAM" id="SSF54427">
    <property type="entry name" value="NTF2-like"/>
    <property type="match status" value="1"/>
</dbReference>
<dbReference type="PROSITE" id="PS51257">
    <property type="entry name" value="PROKAR_LIPOPROTEIN"/>
    <property type="match status" value="1"/>
</dbReference>
<proteinExistence type="predicted"/>
<organism evidence="1">
    <name type="scientific">marine metagenome</name>
    <dbReference type="NCBI Taxonomy" id="408172"/>
    <lineage>
        <taxon>unclassified sequences</taxon>
        <taxon>metagenomes</taxon>
        <taxon>ecological metagenomes</taxon>
    </lineage>
</organism>
<evidence type="ECO:0008006" key="2">
    <source>
        <dbReference type="Google" id="ProtNLM"/>
    </source>
</evidence>
<reference evidence="1" key="1">
    <citation type="submission" date="2018-05" db="EMBL/GenBank/DDBJ databases">
        <authorList>
            <person name="Lanie J.A."/>
            <person name="Ng W.-L."/>
            <person name="Kazmierczak K.M."/>
            <person name="Andrzejewski T.M."/>
            <person name="Davidsen T.M."/>
            <person name="Wayne K.J."/>
            <person name="Tettelin H."/>
            <person name="Glass J.I."/>
            <person name="Rusch D."/>
            <person name="Podicherti R."/>
            <person name="Tsui H.-C.T."/>
            <person name="Winkler M.E."/>
        </authorList>
    </citation>
    <scope>NUCLEOTIDE SEQUENCE</scope>
</reference>
<dbReference type="EMBL" id="UINC01023939">
    <property type="protein sequence ID" value="SVA96611.1"/>
    <property type="molecule type" value="Genomic_DNA"/>
</dbReference>